<evidence type="ECO:0000313" key="1">
    <source>
        <dbReference type="EMBL" id="KAJ3616357.1"/>
    </source>
</evidence>
<proteinExistence type="predicted"/>
<dbReference type="AlphaFoldDB" id="A0AA38LYU0"/>
<protein>
    <submittedName>
        <fullName evidence="1">Uncharacterized protein</fullName>
    </submittedName>
</protein>
<dbReference type="EMBL" id="JALNTZ010003608">
    <property type="protein sequence ID" value="KAJ3616357.1"/>
    <property type="molecule type" value="Genomic_DNA"/>
</dbReference>
<dbReference type="Proteomes" id="UP001168821">
    <property type="component" value="Unassembled WGS sequence"/>
</dbReference>
<gene>
    <name evidence="1" type="ORF">Zmor_011924</name>
</gene>
<keyword evidence="2" id="KW-1185">Reference proteome</keyword>
<name>A0AA38LYU0_9CUCU</name>
<organism evidence="1 2">
    <name type="scientific">Zophobas morio</name>
    <dbReference type="NCBI Taxonomy" id="2755281"/>
    <lineage>
        <taxon>Eukaryota</taxon>
        <taxon>Metazoa</taxon>
        <taxon>Ecdysozoa</taxon>
        <taxon>Arthropoda</taxon>
        <taxon>Hexapoda</taxon>
        <taxon>Insecta</taxon>
        <taxon>Pterygota</taxon>
        <taxon>Neoptera</taxon>
        <taxon>Endopterygota</taxon>
        <taxon>Coleoptera</taxon>
        <taxon>Polyphaga</taxon>
        <taxon>Cucujiformia</taxon>
        <taxon>Tenebrionidae</taxon>
        <taxon>Zophobas</taxon>
    </lineage>
</organism>
<sequence>MIEVGSIERMFREIQDSMSESDLSTIATDMNLSNDYINYEFKILCRDQNEVRQIVNNTIANKDIVKFTKKDLYDYLVITPKDENGNPIEDDYLSIKVDDNISNFIPTNMT</sequence>
<accession>A0AA38LYU0</accession>
<comment type="caution">
    <text evidence="1">The sequence shown here is derived from an EMBL/GenBank/DDBJ whole genome shotgun (WGS) entry which is preliminary data.</text>
</comment>
<reference evidence="1" key="1">
    <citation type="journal article" date="2023" name="G3 (Bethesda)">
        <title>Whole genome assemblies of Zophobas morio and Tenebrio molitor.</title>
        <authorList>
            <person name="Kaur S."/>
            <person name="Stinson S.A."/>
            <person name="diCenzo G.C."/>
        </authorList>
    </citation>
    <scope>NUCLEOTIDE SEQUENCE</scope>
    <source>
        <strain evidence="1">QUZm001</strain>
    </source>
</reference>
<evidence type="ECO:0000313" key="2">
    <source>
        <dbReference type="Proteomes" id="UP001168821"/>
    </source>
</evidence>